<dbReference type="AlphaFoldDB" id="A0A6A4JR33"/>
<dbReference type="OrthoDB" id="354351at2759"/>
<comment type="caution">
    <text evidence="2">The sequence shown here is derived from an EMBL/GenBank/DDBJ whole genome shotgun (WGS) entry which is preliminary data.</text>
</comment>
<dbReference type="InterPro" id="IPR012674">
    <property type="entry name" value="Calycin"/>
</dbReference>
<name>A0A6A4JR33_APOLU</name>
<dbReference type="Proteomes" id="UP000466442">
    <property type="component" value="Linkage Group LG9"/>
</dbReference>
<proteinExistence type="predicted"/>
<evidence type="ECO:0000313" key="3">
    <source>
        <dbReference type="Proteomes" id="UP000466442"/>
    </source>
</evidence>
<evidence type="ECO:0000259" key="1">
    <source>
        <dbReference type="Pfam" id="PF00061"/>
    </source>
</evidence>
<protein>
    <recommendedName>
        <fullName evidence="1">Lipocalin/cytosolic fatty-acid binding domain-containing protein</fullName>
    </recommendedName>
</protein>
<reference evidence="2" key="1">
    <citation type="journal article" date="2021" name="Mol. Ecol. Resour.">
        <title>Apolygus lucorum genome provides insights into omnivorousness and mesophyll feeding.</title>
        <authorList>
            <person name="Liu Y."/>
            <person name="Liu H."/>
            <person name="Wang H."/>
            <person name="Huang T."/>
            <person name="Liu B."/>
            <person name="Yang B."/>
            <person name="Yin L."/>
            <person name="Li B."/>
            <person name="Zhang Y."/>
            <person name="Zhang S."/>
            <person name="Jiang F."/>
            <person name="Zhang X."/>
            <person name="Ren Y."/>
            <person name="Wang B."/>
            <person name="Wang S."/>
            <person name="Lu Y."/>
            <person name="Wu K."/>
            <person name="Fan W."/>
            <person name="Wang G."/>
        </authorList>
    </citation>
    <scope>NUCLEOTIDE SEQUENCE</scope>
    <source>
        <strain evidence="2">12Hb</strain>
    </source>
</reference>
<sequence>MGHRLWRNVEMSVVTSRTALSSFTLTYFFTVHRPGGGINKNTLLPFLQLLPSLLIGHFKEKSDHCPVLPWPRVRLESVLSKAHTCRLSVPNGQGFKAVWLSDVPVGNSSRNSSAPIIPREEFQQETPDGRKVATVITQDGDSKLVEVQKGDKSTTIVRQFTKDTVNMMLTIDSIVCTRNYKVVES</sequence>
<dbReference type="EMBL" id="WIXP02000009">
    <property type="protein sequence ID" value="KAF6205720.1"/>
    <property type="molecule type" value="Genomic_DNA"/>
</dbReference>
<gene>
    <name evidence="2" type="ORF">GE061_019893</name>
</gene>
<organism evidence="2 3">
    <name type="scientific">Apolygus lucorum</name>
    <name type="common">Small green plant bug</name>
    <name type="synonym">Lygocoris lucorum</name>
    <dbReference type="NCBI Taxonomy" id="248454"/>
    <lineage>
        <taxon>Eukaryota</taxon>
        <taxon>Metazoa</taxon>
        <taxon>Ecdysozoa</taxon>
        <taxon>Arthropoda</taxon>
        <taxon>Hexapoda</taxon>
        <taxon>Insecta</taxon>
        <taxon>Pterygota</taxon>
        <taxon>Neoptera</taxon>
        <taxon>Paraneoptera</taxon>
        <taxon>Hemiptera</taxon>
        <taxon>Heteroptera</taxon>
        <taxon>Panheteroptera</taxon>
        <taxon>Cimicomorpha</taxon>
        <taxon>Miridae</taxon>
        <taxon>Mirini</taxon>
        <taxon>Apolygus</taxon>
    </lineage>
</organism>
<evidence type="ECO:0000313" key="2">
    <source>
        <dbReference type="EMBL" id="KAF6205720.1"/>
    </source>
</evidence>
<accession>A0A6A4JR33</accession>
<feature type="domain" description="Lipocalin/cytosolic fatty-acid binding" evidence="1">
    <location>
        <begin position="120"/>
        <end position="181"/>
    </location>
</feature>
<dbReference type="SUPFAM" id="SSF50814">
    <property type="entry name" value="Lipocalins"/>
    <property type="match status" value="1"/>
</dbReference>
<dbReference type="Pfam" id="PF00061">
    <property type="entry name" value="Lipocalin"/>
    <property type="match status" value="1"/>
</dbReference>
<keyword evidence="3" id="KW-1185">Reference proteome</keyword>
<dbReference type="InterPro" id="IPR000566">
    <property type="entry name" value="Lipocln_cytosolic_FA-bd_dom"/>
</dbReference>
<dbReference type="Gene3D" id="2.40.128.20">
    <property type="match status" value="1"/>
</dbReference>